<dbReference type="PRINTS" id="PR00417">
    <property type="entry name" value="PRTPISMRASEI"/>
</dbReference>
<accession>W7T8N3</accession>
<dbReference type="GO" id="GO:0006265">
    <property type="term" value="P:DNA topological change"/>
    <property type="evidence" value="ECO:0007669"/>
    <property type="project" value="InterPro"/>
</dbReference>
<dbReference type="AlphaFoldDB" id="W7T8N3"/>
<reference evidence="6 7" key="1">
    <citation type="journal article" date="2014" name="Mol. Plant">
        <title>Chromosome Scale Genome Assembly and Transcriptome Profiling of Nannochloropsis gaditana in Nitrogen Depletion.</title>
        <authorList>
            <person name="Corteggiani Carpinelli E."/>
            <person name="Telatin A."/>
            <person name="Vitulo N."/>
            <person name="Forcato C."/>
            <person name="D'Angelo M."/>
            <person name="Schiavon R."/>
            <person name="Vezzi A."/>
            <person name="Giacometti G.M."/>
            <person name="Morosinotto T."/>
            <person name="Valle G."/>
        </authorList>
    </citation>
    <scope>NUCLEOTIDE SEQUENCE [LARGE SCALE GENOMIC DNA]</scope>
    <source>
        <strain evidence="6 7">B-31</strain>
    </source>
</reference>
<dbReference type="Gene3D" id="2.70.20.10">
    <property type="entry name" value="Topoisomerase I, domain 3"/>
    <property type="match status" value="1"/>
</dbReference>
<dbReference type="InterPro" id="IPR013824">
    <property type="entry name" value="Topo_IA_cen_sub1"/>
</dbReference>
<evidence type="ECO:0000256" key="4">
    <source>
        <dbReference type="SAM" id="MobiDB-lite"/>
    </source>
</evidence>
<evidence type="ECO:0000256" key="3">
    <source>
        <dbReference type="ARBA" id="ARBA00023235"/>
    </source>
</evidence>
<dbReference type="GO" id="GO:0003917">
    <property type="term" value="F:DNA topoisomerase type I (single strand cut, ATP-independent) activity"/>
    <property type="evidence" value="ECO:0007669"/>
    <property type="project" value="InterPro"/>
</dbReference>
<dbReference type="Gene3D" id="1.10.290.10">
    <property type="entry name" value="Topoisomerase I, domain 4"/>
    <property type="match status" value="1"/>
</dbReference>
<evidence type="ECO:0000313" key="6">
    <source>
        <dbReference type="EMBL" id="EWM23410.1"/>
    </source>
</evidence>
<dbReference type="InterPro" id="IPR003602">
    <property type="entry name" value="Topo_IA_DNA-bd_dom"/>
</dbReference>
<sequence length="239" mass="25972">MGSGWIADKKKLDLYTLIYERTLASVMKDAKMERKTVAVEARSPRGGERGTNHLAELVVTGQTILTRGFLRALREEEQAPTASLSPTGPGSDPDGPPPSLSPSFLDRLTPGQALSCLGTKVLLHATSPPYRYTQGSFVRTVEELGIGRPSTYATIIEVLKTRRYFAMKGTAMVPTLVGFVVAQLLEGHFPAFVDAGFTSQMEGQLDLIAKGNADRVSYLDEYYRGLTSAIETVEGAIDR</sequence>
<dbReference type="EMBL" id="AZIL01001681">
    <property type="protein sequence ID" value="EWM23410.1"/>
    <property type="molecule type" value="Genomic_DNA"/>
</dbReference>
<gene>
    <name evidence="6" type="ORF">Naga_100077g1</name>
</gene>
<keyword evidence="3 6" id="KW-0413">Isomerase</keyword>
<dbReference type="InterPro" id="IPR013826">
    <property type="entry name" value="Topo_IA_cen_sub3"/>
</dbReference>
<dbReference type="InterPro" id="IPR013497">
    <property type="entry name" value="Topo_IA_cen"/>
</dbReference>
<comment type="caution">
    <text evidence="6">The sequence shown here is derived from an EMBL/GenBank/DDBJ whole genome shotgun (WGS) entry which is preliminary data.</text>
</comment>
<dbReference type="PANTHER" id="PTHR42785">
    <property type="entry name" value="DNA TOPOISOMERASE, TYPE IA, CORE"/>
    <property type="match status" value="1"/>
</dbReference>
<proteinExistence type="predicted"/>
<dbReference type="InterPro" id="IPR023405">
    <property type="entry name" value="Topo_IA_core_domain"/>
</dbReference>
<evidence type="ECO:0000256" key="1">
    <source>
        <dbReference type="ARBA" id="ARBA00023029"/>
    </source>
</evidence>
<evidence type="ECO:0000313" key="7">
    <source>
        <dbReference type="Proteomes" id="UP000019335"/>
    </source>
</evidence>
<name>W7T8N3_9STRA</name>
<keyword evidence="1" id="KW-0799">Topoisomerase</keyword>
<dbReference type="OrthoDB" id="38765at2759"/>
<dbReference type="Proteomes" id="UP000019335">
    <property type="component" value="Chromosome 17"/>
</dbReference>
<dbReference type="PROSITE" id="PS52039">
    <property type="entry name" value="TOPO_IA_2"/>
    <property type="match status" value="1"/>
</dbReference>
<feature type="domain" description="Topo IA-type catalytic" evidence="5">
    <location>
        <begin position="1"/>
        <end position="230"/>
    </location>
</feature>
<dbReference type="PANTHER" id="PTHR42785:SF1">
    <property type="entry name" value="DNA TOPOISOMERASE"/>
    <property type="match status" value="1"/>
</dbReference>
<dbReference type="SUPFAM" id="SSF56712">
    <property type="entry name" value="Prokaryotic type I DNA topoisomerase"/>
    <property type="match status" value="1"/>
</dbReference>
<keyword evidence="7" id="KW-1185">Reference proteome</keyword>
<dbReference type="Pfam" id="PF01131">
    <property type="entry name" value="Topoisom_bac"/>
    <property type="match status" value="1"/>
</dbReference>
<dbReference type="InterPro" id="IPR013825">
    <property type="entry name" value="Topo_IA_cen_sub2"/>
</dbReference>
<organism evidence="6 7">
    <name type="scientific">Nannochloropsis gaditana</name>
    <dbReference type="NCBI Taxonomy" id="72520"/>
    <lineage>
        <taxon>Eukaryota</taxon>
        <taxon>Sar</taxon>
        <taxon>Stramenopiles</taxon>
        <taxon>Ochrophyta</taxon>
        <taxon>Eustigmatophyceae</taxon>
        <taxon>Eustigmatales</taxon>
        <taxon>Monodopsidaceae</taxon>
        <taxon>Nannochloropsis</taxon>
    </lineage>
</organism>
<dbReference type="Gene3D" id="1.10.460.10">
    <property type="entry name" value="Topoisomerase I, domain 2"/>
    <property type="match status" value="1"/>
</dbReference>
<keyword evidence="2" id="KW-0238">DNA-binding</keyword>
<dbReference type="InterPro" id="IPR000380">
    <property type="entry name" value="Topo_IA"/>
</dbReference>
<evidence type="ECO:0000259" key="5">
    <source>
        <dbReference type="PROSITE" id="PS52039"/>
    </source>
</evidence>
<dbReference type="GO" id="GO:0003677">
    <property type="term" value="F:DNA binding"/>
    <property type="evidence" value="ECO:0007669"/>
    <property type="project" value="UniProtKB-KW"/>
</dbReference>
<feature type="compositionally biased region" description="Low complexity" evidence="4">
    <location>
        <begin position="83"/>
        <end position="93"/>
    </location>
</feature>
<evidence type="ECO:0000256" key="2">
    <source>
        <dbReference type="ARBA" id="ARBA00023125"/>
    </source>
</evidence>
<feature type="region of interest" description="Disordered" evidence="4">
    <location>
        <begin position="76"/>
        <end position="104"/>
    </location>
</feature>
<dbReference type="SMART" id="SM00437">
    <property type="entry name" value="TOP1Ac"/>
    <property type="match status" value="1"/>
</dbReference>
<protein>
    <submittedName>
        <fullName evidence="6">Dna topoisomerase i</fullName>
    </submittedName>
</protein>